<comment type="caution">
    <text evidence="2">The sequence shown here is derived from an EMBL/GenBank/DDBJ whole genome shotgun (WGS) entry which is preliminary data.</text>
</comment>
<dbReference type="AlphaFoldDB" id="A0A2M8W3K7"/>
<dbReference type="RefSeq" id="WP_100351121.1">
    <property type="nucleotide sequence ID" value="NZ_PGTZ01000012.1"/>
</dbReference>
<protein>
    <submittedName>
        <fullName evidence="2">Uncharacterized protein</fullName>
    </submittedName>
</protein>
<dbReference type="Proteomes" id="UP000231586">
    <property type="component" value="Unassembled WGS sequence"/>
</dbReference>
<accession>A0A2M8W3K7</accession>
<name>A0A2M8W3K7_9MICO</name>
<organism evidence="2 3">
    <name type="scientific">Luteimicrobium subarcticum</name>
    <dbReference type="NCBI Taxonomy" id="620910"/>
    <lineage>
        <taxon>Bacteria</taxon>
        <taxon>Bacillati</taxon>
        <taxon>Actinomycetota</taxon>
        <taxon>Actinomycetes</taxon>
        <taxon>Micrococcales</taxon>
        <taxon>Luteimicrobium</taxon>
    </lineage>
</organism>
<reference evidence="2 3" key="1">
    <citation type="submission" date="2017-11" db="EMBL/GenBank/DDBJ databases">
        <title>Genomic Encyclopedia of Archaeal and Bacterial Type Strains, Phase II (KMG-II): From Individual Species to Whole Genera.</title>
        <authorList>
            <person name="Goeker M."/>
        </authorList>
    </citation>
    <scope>NUCLEOTIDE SEQUENCE [LARGE SCALE GENOMIC DNA]</scope>
    <source>
        <strain evidence="2 3">DSM 22413</strain>
    </source>
</reference>
<evidence type="ECO:0000313" key="2">
    <source>
        <dbReference type="EMBL" id="PJI85505.1"/>
    </source>
</evidence>
<feature type="region of interest" description="Disordered" evidence="1">
    <location>
        <begin position="82"/>
        <end position="101"/>
    </location>
</feature>
<evidence type="ECO:0000313" key="3">
    <source>
        <dbReference type="Proteomes" id="UP000231586"/>
    </source>
</evidence>
<dbReference type="EMBL" id="PGTZ01000012">
    <property type="protein sequence ID" value="PJI85505.1"/>
    <property type="molecule type" value="Genomic_DNA"/>
</dbReference>
<keyword evidence="3" id="KW-1185">Reference proteome</keyword>
<sequence>MPRPPTPDFAMLPVNREAQLRPVAVRVLDEPVPARATGPTYGDGTVTVDVLVVAAARGALCVQQTAPGWPAWRAWLPTGGVDRVTPPAAPARPAGSSVETP</sequence>
<dbReference type="OrthoDB" id="4829395at2"/>
<proteinExistence type="predicted"/>
<evidence type="ECO:0000256" key="1">
    <source>
        <dbReference type="SAM" id="MobiDB-lite"/>
    </source>
</evidence>
<gene>
    <name evidence="2" type="ORF">CLV34_3019</name>
</gene>